<dbReference type="EMBL" id="ABWL02000016">
    <property type="protein sequence ID" value="EFE07419.1"/>
    <property type="molecule type" value="Genomic_DNA"/>
</dbReference>
<dbReference type="Proteomes" id="UP000003880">
    <property type="component" value="Unassembled WGS sequence"/>
</dbReference>
<proteinExistence type="predicted"/>
<dbReference type="AlphaFoldDB" id="D4BEU0"/>
<comment type="caution">
    <text evidence="1">The sequence shown here is derived from an EMBL/GenBank/DDBJ whole genome shotgun (WGS) entry which is preliminary data.</text>
</comment>
<evidence type="ECO:0000313" key="2">
    <source>
        <dbReference type="Proteomes" id="UP000003880"/>
    </source>
</evidence>
<organism evidence="1 2">
    <name type="scientific">Citrobacter youngae ATCC 29220</name>
    <dbReference type="NCBI Taxonomy" id="500640"/>
    <lineage>
        <taxon>Bacteria</taxon>
        <taxon>Pseudomonadati</taxon>
        <taxon>Pseudomonadota</taxon>
        <taxon>Gammaproteobacteria</taxon>
        <taxon>Enterobacterales</taxon>
        <taxon>Enterobacteriaceae</taxon>
        <taxon>Citrobacter</taxon>
        <taxon>Citrobacter freundii complex</taxon>
    </lineage>
</organism>
<sequence>MRVFCRGFTGYLMCECNGVNTLMPRRFRAAYRASGNEVHTLF</sequence>
<reference evidence="1 2" key="1">
    <citation type="submission" date="2010-02" db="EMBL/GenBank/DDBJ databases">
        <authorList>
            <person name="Weinstock G."/>
            <person name="Sodergren E."/>
            <person name="Clifton S."/>
            <person name="Fulton L."/>
            <person name="Fulton B."/>
            <person name="Courtney L."/>
            <person name="Fronick C."/>
            <person name="Harrison M."/>
            <person name="Strong C."/>
            <person name="Farmer C."/>
            <person name="Delahaunty K."/>
            <person name="Markovic C."/>
            <person name="Hall O."/>
            <person name="Minx P."/>
            <person name="Tomlinson C."/>
            <person name="Mitreva M."/>
            <person name="Nelson J."/>
            <person name="Hou S."/>
            <person name="Wollam A."/>
            <person name="Pepin K.H."/>
            <person name="Johnson M."/>
            <person name="Bhonagiri V."/>
            <person name="Zhang X."/>
            <person name="Suruliraj S."/>
            <person name="Warren W."/>
            <person name="Chinwalla A."/>
            <person name="Mardis E.R."/>
            <person name="Wilson R.K."/>
        </authorList>
    </citation>
    <scope>NUCLEOTIDE SEQUENCE [LARGE SCALE GENOMIC DNA]</scope>
    <source>
        <strain evidence="1 2">ATCC 29220</strain>
    </source>
</reference>
<dbReference type="HOGENOM" id="CLU_3249260_0_0_6"/>
<gene>
    <name evidence="1" type="ORF">CIT292_09303</name>
</gene>
<protein>
    <submittedName>
        <fullName evidence="1">Uncharacterized protein</fullName>
    </submittedName>
</protein>
<accession>D4BEU0</accession>
<name>D4BEU0_9ENTR</name>
<evidence type="ECO:0000313" key="1">
    <source>
        <dbReference type="EMBL" id="EFE07419.1"/>
    </source>
</evidence>